<dbReference type="OrthoDB" id="9809962at2"/>
<dbReference type="GO" id="GO:0016791">
    <property type="term" value="F:phosphatase activity"/>
    <property type="evidence" value="ECO:0007669"/>
    <property type="project" value="TreeGrafter"/>
</dbReference>
<comment type="cofactor">
    <cofactor evidence="1">
        <name>Mg(2+)</name>
        <dbReference type="ChEBI" id="CHEBI:18420"/>
    </cofactor>
</comment>
<dbReference type="GO" id="GO:0044281">
    <property type="term" value="P:small molecule metabolic process"/>
    <property type="evidence" value="ECO:0007669"/>
    <property type="project" value="UniProtKB-ARBA"/>
</dbReference>
<evidence type="ECO:0000313" key="6">
    <source>
        <dbReference type="Proteomes" id="UP000324269"/>
    </source>
</evidence>
<name>A0A5D4TV93_9BACI</name>
<dbReference type="PANTHER" id="PTHR46470:SF2">
    <property type="entry name" value="GLYCERALDEHYDE 3-PHOSPHATE PHOSPHATASE"/>
    <property type="match status" value="1"/>
</dbReference>
<evidence type="ECO:0000313" key="5">
    <source>
        <dbReference type="EMBL" id="TYS84648.1"/>
    </source>
</evidence>
<dbReference type="PANTHER" id="PTHR46470">
    <property type="entry name" value="N-ACYLNEURAMINATE-9-PHOSPHATASE"/>
    <property type="match status" value="1"/>
</dbReference>
<dbReference type="SFLD" id="SFLDG01135">
    <property type="entry name" value="C1.5.6:_HAD__Beta-PGM__Phospha"/>
    <property type="match status" value="1"/>
</dbReference>
<dbReference type="RefSeq" id="WP_148969079.1">
    <property type="nucleotide sequence ID" value="NZ_CANLNA010000002.1"/>
</dbReference>
<dbReference type="NCBIfam" id="TIGR01509">
    <property type="entry name" value="HAD-SF-IA-v3"/>
    <property type="match status" value="1"/>
</dbReference>
<dbReference type="Proteomes" id="UP000324269">
    <property type="component" value="Unassembled WGS sequence"/>
</dbReference>
<proteinExistence type="predicted"/>
<dbReference type="InterPro" id="IPR006439">
    <property type="entry name" value="HAD-SF_hydro_IA"/>
</dbReference>
<gene>
    <name evidence="5" type="ORF">FZC85_14870</name>
</gene>
<dbReference type="InterPro" id="IPR041492">
    <property type="entry name" value="HAD_2"/>
</dbReference>
<organism evidence="5 6">
    <name type="scientific">Rossellomorea aquimaris</name>
    <dbReference type="NCBI Taxonomy" id="189382"/>
    <lineage>
        <taxon>Bacteria</taxon>
        <taxon>Bacillati</taxon>
        <taxon>Bacillota</taxon>
        <taxon>Bacilli</taxon>
        <taxon>Bacillales</taxon>
        <taxon>Bacillaceae</taxon>
        <taxon>Rossellomorea</taxon>
    </lineage>
</organism>
<dbReference type="SUPFAM" id="SSF56784">
    <property type="entry name" value="HAD-like"/>
    <property type="match status" value="1"/>
</dbReference>
<sequence length="225" mass="26875">MIKAAIFDLDGTLLNRDASVVEFITSQYERLDKWLRHIPKESYITRFIELDQRGYVWKDEVYKQLIGEFTIHELTWEELLEDYISEFKHSCVPFPHLHRMLDELREKNIKLGMITNGYGQFQMDNILALDIKAYFDEILVSEWEGLKKPDPEIFKRALVRLNLEPHECIFIGDHPEYDVYGAQKVGMKGIWKKDHHLSHAEQADWVIDDLMELPKYIYHLNYNRD</sequence>
<comment type="caution">
    <text evidence="5">The sequence shown here is derived from an EMBL/GenBank/DDBJ whole genome shotgun (WGS) entry which is preliminary data.</text>
</comment>
<dbReference type="Gene3D" id="3.40.50.1000">
    <property type="entry name" value="HAD superfamily/HAD-like"/>
    <property type="match status" value="1"/>
</dbReference>
<reference evidence="5 6" key="1">
    <citation type="submission" date="2019-08" db="EMBL/GenBank/DDBJ databases">
        <title>Bacillus genomes from the desert of Cuatro Cienegas, Coahuila.</title>
        <authorList>
            <person name="Olmedo-Alvarez G."/>
        </authorList>
    </citation>
    <scope>NUCLEOTIDE SEQUENCE [LARGE SCALE GENOMIC DNA]</scope>
    <source>
        <strain evidence="5 6">CH87b_3T</strain>
    </source>
</reference>
<evidence type="ECO:0000256" key="2">
    <source>
        <dbReference type="ARBA" id="ARBA00022723"/>
    </source>
</evidence>
<protein>
    <submittedName>
        <fullName evidence="5">HAD family hydrolase</fullName>
    </submittedName>
</protein>
<dbReference type="GO" id="GO:0046872">
    <property type="term" value="F:metal ion binding"/>
    <property type="evidence" value="ECO:0007669"/>
    <property type="project" value="UniProtKB-KW"/>
</dbReference>
<dbReference type="InterPro" id="IPR036412">
    <property type="entry name" value="HAD-like_sf"/>
</dbReference>
<accession>A0A5D4TV93</accession>
<evidence type="ECO:0000256" key="1">
    <source>
        <dbReference type="ARBA" id="ARBA00001946"/>
    </source>
</evidence>
<keyword evidence="4" id="KW-0460">Magnesium</keyword>
<dbReference type="EMBL" id="VTEZ01000004">
    <property type="protein sequence ID" value="TYS84648.1"/>
    <property type="molecule type" value="Genomic_DNA"/>
</dbReference>
<evidence type="ECO:0000256" key="3">
    <source>
        <dbReference type="ARBA" id="ARBA00022801"/>
    </source>
</evidence>
<dbReference type="SFLD" id="SFLDS00003">
    <property type="entry name" value="Haloacid_Dehalogenase"/>
    <property type="match status" value="1"/>
</dbReference>
<dbReference type="Gene3D" id="1.10.150.520">
    <property type="match status" value="1"/>
</dbReference>
<dbReference type="NCBIfam" id="TIGR01549">
    <property type="entry name" value="HAD-SF-IA-v1"/>
    <property type="match status" value="1"/>
</dbReference>
<dbReference type="Pfam" id="PF13419">
    <property type="entry name" value="HAD_2"/>
    <property type="match status" value="1"/>
</dbReference>
<keyword evidence="3 5" id="KW-0378">Hydrolase</keyword>
<dbReference type="AlphaFoldDB" id="A0A5D4TV93"/>
<dbReference type="InterPro" id="IPR051400">
    <property type="entry name" value="HAD-like_hydrolase"/>
</dbReference>
<dbReference type="SFLD" id="SFLDG01129">
    <property type="entry name" value="C1.5:_HAD__Beta-PGM__Phosphata"/>
    <property type="match status" value="1"/>
</dbReference>
<dbReference type="PROSITE" id="PS01228">
    <property type="entry name" value="COF_1"/>
    <property type="match status" value="1"/>
</dbReference>
<dbReference type="InterPro" id="IPR023214">
    <property type="entry name" value="HAD_sf"/>
</dbReference>
<evidence type="ECO:0000256" key="4">
    <source>
        <dbReference type="ARBA" id="ARBA00022842"/>
    </source>
</evidence>
<dbReference type="PRINTS" id="PR00413">
    <property type="entry name" value="HADHALOGNASE"/>
</dbReference>
<keyword evidence="2" id="KW-0479">Metal-binding</keyword>